<evidence type="ECO:0000313" key="2">
    <source>
        <dbReference type="Proteomes" id="UP000009320"/>
    </source>
</evidence>
<protein>
    <submittedName>
        <fullName evidence="1">Uncharacterized protein</fullName>
    </submittedName>
</protein>
<reference evidence="1 2" key="1">
    <citation type="submission" date="2012-06" db="EMBL/GenBank/DDBJ databases">
        <title>Draft Genome Sequence of Lactobacillus hominis Strain CRBIP 24.179T, isolated from human intestine.</title>
        <authorList>
            <person name="Cousin S."/>
            <person name="Ma L."/>
            <person name="Bizet C."/>
            <person name="Loux V."/>
            <person name="Bouchier C."/>
            <person name="Clermont D."/>
            <person name="Creno S."/>
        </authorList>
    </citation>
    <scope>NUCLEOTIDE SEQUENCE [LARGE SCALE GENOMIC DNA]</scope>
    <source>
        <strain evidence="2">CRBIP 24.179T</strain>
    </source>
</reference>
<keyword evidence="2" id="KW-1185">Reference proteome</keyword>
<dbReference type="AlphaFoldDB" id="I7L7C5"/>
<comment type="caution">
    <text evidence="1">The sequence shown here is derived from an EMBL/GenBank/DDBJ whole genome shotgun (WGS) entry which is preliminary data.</text>
</comment>
<evidence type="ECO:0000313" key="1">
    <source>
        <dbReference type="EMBL" id="CCI82547.1"/>
    </source>
</evidence>
<sequence length="45" mass="5295">MHNYWIDGRLGRLNATMDSCDKHLATSTWHFCHSFGSRLRDNKKS</sequence>
<gene>
    <name evidence="1" type="ORF">BN55_05460</name>
</gene>
<dbReference type="RefSeq" id="WP_008471660.1">
    <property type="nucleotide sequence ID" value="NZ_AYZP01000004.1"/>
</dbReference>
<proteinExistence type="predicted"/>
<accession>I7L7C5</accession>
<dbReference type="EMBL" id="CAKE01000025">
    <property type="protein sequence ID" value="CCI82547.1"/>
    <property type="molecule type" value="Genomic_DNA"/>
</dbReference>
<organism evidence="1 2">
    <name type="scientific">Lactobacillus hominis DSM 23910 = CRBIP 24.179</name>
    <dbReference type="NCBI Taxonomy" id="1423758"/>
    <lineage>
        <taxon>Bacteria</taxon>
        <taxon>Bacillati</taxon>
        <taxon>Bacillota</taxon>
        <taxon>Bacilli</taxon>
        <taxon>Lactobacillales</taxon>
        <taxon>Lactobacillaceae</taxon>
        <taxon>Lactobacillus</taxon>
    </lineage>
</organism>
<dbReference type="GeneID" id="82848044"/>
<dbReference type="Proteomes" id="UP000009320">
    <property type="component" value="Unassembled WGS sequence"/>
</dbReference>
<name>I7L7C5_9LACO</name>